<dbReference type="Proteomes" id="UP001055286">
    <property type="component" value="Unassembled WGS sequence"/>
</dbReference>
<comment type="caution">
    <text evidence="1">The sequence shown here is derived from an EMBL/GenBank/DDBJ whole genome shotgun (WGS) entry which is preliminary data.</text>
</comment>
<dbReference type="AlphaFoldDB" id="A0AA37M7X1"/>
<dbReference type="InterPro" id="IPR036909">
    <property type="entry name" value="Cyt_c-like_dom_sf"/>
</dbReference>
<name>A0AA37M7X1_9HYPH</name>
<reference evidence="1" key="1">
    <citation type="journal article" date="2016" name="Front. Microbiol.">
        <title>Genome Sequence of the Piezophilic, Mesophilic Sulfate-Reducing Bacterium Desulfovibrio indicus J2T.</title>
        <authorList>
            <person name="Cao J."/>
            <person name="Maignien L."/>
            <person name="Shao Z."/>
            <person name="Alain K."/>
            <person name="Jebbar M."/>
        </authorList>
    </citation>
    <scope>NUCLEOTIDE SEQUENCE</scope>
    <source>
        <strain evidence="1">JCM 32048</strain>
    </source>
</reference>
<reference evidence="1" key="2">
    <citation type="submission" date="2021-08" db="EMBL/GenBank/DDBJ databases">
        <authorList>
            <person name="Tani A."/>
            <person name="Ola A."/>
            <person name="Ogura Y."/>
            <person name="Katsura K."/>
            <person name="Hayashi T."/>
        </authorList>
    </citation>
    <scope>NUCLEOTIDE SEQUENCE</scope>
    <source>
        <strain evidence="1">JCM 32048</strain>
    </source>
</reference>
<dbReference type="SUPFAM" id="SSF46626">
    <property type="entry name" value="Cytochrome c"/>
    <property type="match status" value="1"/>
</dbReference>
<proteinExistence type="predicted"/>
<evidence type="ECO:0000313" key="2">
    <source>
        <dbReference type="Proteomes" id="UP001055286"/>
    </source>
</evidence>
<keyword evidence="2" id="KW-1185">Reference proteome</keyword>
<dbReference type="EMBL" id="BPQJ01000064">
    <property type="protein sequence ID" value="GJD66398.1"/>
    <property type="molecule type" value="Genomic_DNA"/>
</dbReference>
<sequence length="58" mass="6015">MGSPNLADTAWLYGSAPQEVVATIHCGGKSAMPTWDGLLDAATITSLAVDVHELWGGM</sequence>
<organism evidence="1 2">
    <name type="scientific">Methylobacterium frigidaeris</name>
    <dbReference type="NCBI Taxonomy" id="2038277"/>
    <lineage>
        <taxon>Bacteria</taxon>
        <taxon>Pseudomonadati</taxon>
        <taxon>Pseudomonadota</taxon>
        <taxon>Alphaproteobacteria</taxon>
        <taxon>Hyphomicrobiales</taxon>
        <taxon>Methylobacteriaceae</taxon>
        <taxon>Methylobacterium</taxon>
    </lineage>
</organism>
<protein>
    <submittedName>
        <fullName evidence="1">Cbb3-type cytochrome c oxidase subunit FixP</fullName>
    </submittedName>
</protein>
<gene>
    <name evidence="1" type="primary">fixP</name>
    <name evidence="1" type="ORF">MPEAHAMD_6595</name>
</gene>
<dbReference type="Gene3D" id="1.10.760.10">
    <property type="entry name" value="Cytochrome c-like domain"/>
    <property type="match status" value="1"/>
</dbReference>
<accession>A0AA37M7X1</accession>
<dbReference type="GO" id="GO:0020037">
    <property type="term" value="F:heme binding"/>
    <property type="evidence" value="ECO:0007669"/>
    <property type="project" value="InterPro"/>
</dbReference>
<dbReference type="GO" id="GO:0009055">
    <property type="term" value="F:electron transfer activity"/>
    <property type="evidence" value="ECO:0007669"/>
    <property type="project" value="InterPro"/>
</dbReference>
<evidence type="ECO:0000313" key="1">
    <source>
        <dbReference type="EMBL" id="GJD66398.1"/>
    </source>
</evidence>